<sequence>MVKIRTCGVKNARKMSNLAVLFALHLRIFPQKTASQTCRRHALLNFVIIANFRRHEAGNRRSSAMRRSSV</sequence>
<dbReference type="EMBL" id="MTBO01000003">
    <property type="protein sequence ID" value="OSI18294.1"/>
    <property type="molecule type" value="Genomic_DNA"/>
</dbReference>
<reference evidence="2" key="1">
    <citation type="submission" date="2017-01" db="EMBL/GenBank/DDBJ databases">
        <authorList>
            <person name="Wolfgang W.J."/>
            <person name="Cole J."/>
            <person name="Wroblewski D."/>
            <person name="Mcginnis J."/>
            <person name="Musser K.A."/>
        </authorList>
    </citation>
    <scope>NUCLEOTIDE SEQUENCE [LARGE SCALE GENOMIC DNA]</scope>
    <source>
        <strain evidence="2">DSM 19151</strain>
    </source>
</reference>
<protein>
    <submittedName>
        <fullName evidence="1">Uncharacterized protein</fullName>
    </submittedName>
</protein>
<name>A0A1X3DF19_9NEIS</name>
<comment type="caution">
    <text evidence="1">The sequence shown here is derived from an EMBL/GenBank/DDBJ whole genome shotgun (WGS) entry which is preliminary data.</text>
</comment>
<organism evidence="1 2">
    <name type="scientific">Neisseria dentiae</name>
    <dbReference type="NCBI Taxonomy" id="194197"/>
    <lineage>
        <taxon>Bacteria</taxon>
        <taxon>Pseudomonadati</taxon>
        <taxon>Pseudomonadota</taxon>
        <taxon>Betaproteobacteria</taxon>
        <taxon>Neisseriales</taxon>
        <taxon>Neisseriaceae</taxon>
        <taxon>Neisseria</taxon>
    </lineage>
</organism>
<dbReference type="Proteomes" id="UP000193118">
    <property type="component" value="Unassembled WGS sequence"/>
</dbReference>
<dbReference type="STRING" id="194197.BWD09_02540"/>
<keyword evidence="2" id="KW-1185">Reference proteome</keyword>
<dbReference type="AlphaFoldDB" id="A0A1X3DF19"/>
<evidence type="ECO:0000313" key="2">
    <source>
        <dbReference type="Proteomes" id="UP000193118"/>
    </source>
</evidence>
<gene>
    <name evidence="1" type="ORF">BWD09_02540</name>
</gene>
<proteinExistence type="predicted"/>
<accession>A0A1X3DF19</accession>
<evidence type="ECO:0000313" key="1">
    <source>
        <dbReference type="EMBL" id="OSI18294.1"/>
    </source>
</evidence>